<proteinExistence type="predicted"/>
<keyword evidence="2" id="KW-1185">Reference proteome</keyword>
<evidence type="ECO:0000313" key="2">
    <source>
        <dbReference type="Proteomes" id="UP000801492"/>
    </source>
</evidence>
<accession>A0A8K0GNR6</accession>
<gene>
    <name evidence="1" type="ORF">ILUMI_01891</name>
</gene>
<dbReference type="EMBL" id="VTPC01000802">
    <property type="protein sequence ID" value="KAF2904288.1"/>
    <property type="molecule type" value="Genomic_DNA"/>
</dbReference>
<name>A0A8K0GNR6_IGNLU</name>
<reference evidence="1" key="1">
    <citation type="submission" date="2019-08" db="EMBL/GenBank/DDBJ databases">
        <title>The genome of the North American firefly Photinus pyralis.</title>
        <authorList>
            <consortium name="Photinus pyralis genome working group"/>
            <person name="Fallon T.R."/>
            <person name="Sander Lower S.E."/>
            <person name="Weng J.-K."/>
        </authorList>
    </citation>
    <scope>NUCLEOTIDE SEQUENCE</scope>
    <source>
        <strain evidence="1">TRF0915ILg1</strain>
        <tissue evidence="1">Whole body</tissue>
    </source>
</reference>
<sequence>MRRCNAASSRLAGAPWLLRNTASPQPQHLQDLAPGNAEGLVAALPHEDAARRTGTSSRFRVSPYVLTQWDARSPCLLDVNKRESATGMVSIRSTWISANVRTPPR</sequence>
<dbReference type="AlphaFoldDB" id="A0A8K0GNR6"/>
<evidence type="ECO:0000313" key="1">
    <source>
        <dbReference type="EMBL" id="KAF2904288.1"/>
    </source>
</evidence>
<dbReference type="Proteomes" id="UP000801492">
    <property type="component" value="Unassembled WGS sequence"/>
</dbReference>
<comment type="caution">
    <text evidence="1">The sequence shown here is derived from an EMBL/GenBank/DDBJ whole genome shotgun (WGS) entry which is preliminary data.</text>
</comment>
<protein>
    <submittedName>
        <fullName evidence="1">Uncharacterized protein</fullName>
    </submittedName>
</protein>
<organism evidence="1 2">
    <name type="scientific">Ignelater luminosus</name>
    <name type="common">Cucubano</name>
    <name type="synonym">Pyrophorus luminosus</name>
    <dbReference type="NCBI Taxonomy" id="2038154"/>
    <lineage>
        <taxon>Eukaryota</taxon>
        <taxon>Metazoa</taxon>
        <taxon>Ecdysozoa</taxon>
        <taxon>Arthropoda</taxon>
        <taxon>Hexapoda</taxon>
        <taxon>Insecta</taxon>
        <taxon>Pterygota</taxon>
        <taxon>Neoptera</taxon>
        <taxon>Endopterygota</taxon>
        <taxon>Coleoptera</taxon>
        <taxon>Polyphaga</taxon>
        <taxon>Elateriformia</taxon>
        <taxon>Elateroidea</taxon>
        <taxon>Elateridae</taxon>
        <taxon>Agrypninae</taxon>
        <taxon>Pyrophorini</taxon>
        <taxon>Ignelater</taxon>
    </lineage>
</organism>